<evidence type="ECO:0000259" key="7">
    <source>
        <dbReference type="PROSITE" id="PS50235"/>
    </source>
</evidence>
<dbReference type="Gene3D" id="3.90.70.10">
    <property type="entry name" value="Cysteine proteinases"/>
    <property type="match status" value="1"/>
</dbReference>
<keyword evidence="9" id="KW-1185">Reference proteome</keyword>
<feature type="region of interest" description="Disordered" evidence="6">
    <location>
        <begin position="318"/>
        <end position="391"/>
    </location>
</feature>
<evidence type="ECO:0000256" key="3">
    <source>
        <dbReference type="ARBA" id="ARBA00022801"/>
    </source>
</evidence>
<dbReference type="GO" id="GO:0004843">
    <property type="term" value="F:cysteine-type deubiquitinase activity"/>
    <property type="evidence" value="ECO:0007669"/>
    <property type="project" value="UniProtKB-UniRule"/>
</dbReference>
<keyword evidence="1 5" id="KW-0645">Protease</keyword>
<protein>
    <recommendedName>
        <fullName evidence="5">Ubiquitin carboxyl-terminal hydrolase</fullName>
        <ecNumber evidence="5">3.4.19.12</ecNumber>
    </recommendedName>
</protein>
<dbReference type="InterPro" id="IPR050185">
    <property type="entry name" value="Ub_carboxyl-term_hydrolase"/>
</dbReference>
<dbReference type="PANTHER" id="PTHR21646:SF95">
    <property type="entry name" value="UBIQUITIN CARBOXYL-TERMINAL HYDROLASE 4-RELATED"/>
    <property type="match status" value="1"/>
</dbReference>
<dbReference type="CDD" id="cd02674">
    <property type="entry name" value="Peptidase_C19R"/>
    <property type="match status" value="1"/>
</dbReference>
<sequence length="773" mass="84120">MLTTHAHSLPLSVPPIHQKPYDPAKLVNLLSSKSSQLGVVVFELVDRLDQHSRPVIPNSNCSRTILLQQSGVVSHVHSLTDLFSHRADSFSLPAISRLMAQFAALDPASLESKKLIYLIATASGELTPAAEKIITLLQGRPILLLTGGSRGFMHLTQGGPPPVAMASAGSNPGGLEPPPTFRTSVLQKGAPASRSGPGHPPEDMTHTQHTASAHRQHLSRGEDAPRALAAGGEKRLRSTILAPEPVRFFHQPESMSPSRPAGPRGSALYPSSSDFASRPAAASVSGSSTGAPGPYYSSARTQANLNLFLQPVADSRELVRRPAGPPPGAQPTPSVSAPALAPAPISTAAQASASSSATAPPITPGRLRRSNSMDAVKRADQKNYAPTPVYAPSRGSYSQDIDLARGMVGLRNIGNSCYMNSVIQCLSASLKISRPFFDKRSFEQYLNPSTILGSKRNIVTRAFAVLISELWTGRSSGAVCPQSFKDVFDRHCDLFEGHDQHDAQEFLSFLLDVLHEDMNRPEDLRLPRLTASGTSAPDGTAPSATLTQSWVNHLRRNYSPIVSNFHGLQQSQLSCHSCGMTSTTYTPFQSLSLPIPPPRSSREPVSLDDCLNEFLRPEVLSDTELWNCPNCKRPRRASKKLDLVHQFSAPGTQPSIEQPQLPKYLCIQLNRFSSGNSIWRQKLSQLVAFAVNGWDISKYLPPSANQHPLVYDLYATINHYGTSSSGHYIAHTRHPFTGQWRKFDDSRTGWVSESELVDPSAYILFFQRRDEES</sequence>
<evidence type="ECO:0000256" key="2">
    <source>
        <dbReference type="ARBA" id="ARBA00022786"/>
    </source>
</evidence>
<evidence type="ECO:0000256" key="1">
    <source>
        <dbReference type="ARBA" id="ARBA00022670"/>
    </source>
</evidence>
<feature type="region of interest" description="Disordered" evidence="6">
    <location>
        <begin position="158"/>
        <end position="297"/>
    </location>
</feature>
<accession>A0A058ZHX3</accession>
<dbReference type="GO" id="GO:0006508">
    <property type="term" value="P:proteolysis"/>
    <property type="evidence" value="ECO:0007669"/>
    <property type="project" value="UniProtKB-KW"/>
</dbReference>
<dbReference type="PANTHER" id="PTHR21646">
    <property type="entry name" value="UBIQUITIN CARBOXYL-TERMINAL HYDROLASE"/>
    <property type="match status" value="1"/>
</dbReference>
<dbReference type="AlphaFoldDB" id="A0A058ZHX3"/>
<dbReference type="PROSITE" id="PS00973">
    <property type="entry name" value="USP_2"/>
    <property type="match status" value="1"/>
</dbReference>
<reference evidence="8" key="1">
    <citation type="submission" date="2013-04" db="EMBL/GenBank/DDBJ databases">
        <title>The Genome Sequence of Fonticula alba ATCC 38817.</title>
        <authorList>
            <consortium name="The Broad Institute Genomics Platform"/>
            <person name="Russ C."/>
            <person name="Cuomo C."/>
            <person name="Burger G."/>
            <person name="Gray M.W."/>
            <person name="Holland P.W.H."/>
            <person name="King N."/>
            <person name="Lang F.B.F."/>
            <person name="Roger A.J."/>
            <person name="Ruiz-Trillo I."/>
            <person name="Brown M."/>
            <person name="Walker B."/>
            <person name="Young S."/>
            <person name="Zeng Q."/>
            <person name="Gargeya S."/>
            <person name="Fitzgerald M."/>
            <person name="Haas B."/>
            <person name="Abouelleil A."/>
            <person name="Allen A.W."/>
            <person name="Alvarado L."/>
            <person name="Arachchi H.M."/>
            <person name="Berlin A.M."/>
            <person name="Chapman S.B."/>
            <person name="Gainer-Dewar J."/>
            <person name="Goldberg J."/>
            <person name="Griggs A."/>
            <person name="Gujja S."/>
            <person name="Hansen M."/>
            <person name="Howarth C."/>
            <person name="Imamovic A."/>
            <person name="Ireland A."/>
            <person name="Larimer J."/>
            <person name="McCowan C."/>
            <person name="Murphy C."/>
            <person name="Pearson M."/>
            <person name="Poon T.W."/>
            <person name="Priest M."/>
            <person name="Roberts A."/>
            <person name="Saif S."/>
            <person name="Shea T."/>
            <person name="Sisk P."/>
            <person name="Sykes S."/>
            <person name="Wortman J."/>
            <person name="Nusbaum C."/>
            <person name="Birren B."/>
        </authorList>
    </citation>
    <scope>NUCLEOTIDE SEQUENCE [LARGE SCALE GENOMIC DNA]</scope>
    <source>
        <strain evidence="8">ATCC 38817</strain>
    </source>
</reference>
<feature type="compositionally biased region" description="Low complexity" evidence="6">
    <location>
        <begin position="331"/>
        <end position="360"/>
    </location>
</feature>
<dbReference type="OrthoDB" id="265776at2759"/>
<dbReference type="InterPro" id="IPR001394">
    <property type="entry name" value="Peptidase_C19_UCH"/>
</dbReference>
<evidence type="ECO:0000256" key="6">
    <source>
        <dbReference type="SAM" id="MobiDB-lite"/>
    </source>
</evidence>
<dbReference type="InterPro" id="IPR038765">
    <property type="entry name" value="Papain-like_cys_pep_sf"/>
</dbReference>
<proteinExistence type="inferred from homology"/>
<dbReference type="Proteomes" id="UP000030693">
    <property type="component" value="Unassembled WGS sequence"/>
</dbReference>
<keyword evidence="3 5" id="KW-0378">Hydrolase</keyword>
<dbReference type="InterPro" id="IPR028889">
    <property type="entry name" value="USP"/>
</dbReference>
<evidence type="ECO:0000256" key="5">
    <source>
        <dbReference type="RuleBase" id="RU366025"/>
    </source>
</evidence>
<organism evidence="8">
    <name type="scientific">Fonticula alba</name>
    <name type="common">Slime mold</name>
    <dbReference type="NCBI Taxonomy" id="691883"/>
    <lineage>
        <taxon>Eukaryota</taxon>
        <taxon>Rotosphaerida</taxon>
        <taxon>Fonticulaceae</taxon>
        <taxon>Fonticula</taxon>
    </lineage>
</organism>
<dbReference type="SUPFAM" id="SSF54001">
    <property type="entry name" value="Cysteine proteinases"/>
    <property type="match status" value="1"/>
</dbReference>
<dbReference type="PROSITE" id="PS50235">
    <property type="entry name" value="USP_3"/>
    <property type="match status" value="1"/>
</dbReference>
<dbReference type="PROSITE" id="PS00972">
    <property type="entry name" value="USP_1"/>
    <property type="match status" value="1"/>
</dbReference>
<dbReference type="eggNOG" id="KOG1868">
    <property type="taxonomic scope" value="Eukaryota"/>
</dbReference>
<keyword evidence="2 5" id="KW-0833">Ubl conjugation pathway</keyword>
<dbReference type="EC" id="3.4.19.12" evidence="5"/>
<evidence type="ECO:0000313" key="9">
    <source>
        <dbReference type="Proteomes" id="UP000030693"/>
    </source>
</evidence>
<name>A0A058ZHX3_FONAL</name>
<comment type="catalytic activity">
    <reaction evidence="5">
        <text>Thiol-dependent hydrolysis of ester, thioester, amide, peptide and isopeptide bonds formed by the C-terminal Gly of ubiquitin (a 76-residue protein attached to proteins as an intracellular targeting signal).</text>
        <dbReference type="EC" id="3.4.19.12"/>
    </reaction>
</comment>
<comment type="similarity">
    <text evidence="5">Belongs to the peptidase C19 family.</text>
</comment>
<dbReference type="GeneID" id="20525381"/>
<dbReference type="InterPro" id="IPR018200">
    <property type="entry name" value="USP_CS"/>
</dbReference>
<feature type="domain" description="USP" evidence="7">
    <location>
        <begin position="408"/>
        <end position="769"/>
    </location>
</feature>
<dbReference type="RefSeq" id="XP_009492813.1">
    <property type="nucleotide sequence ID" value="XM_009494538.1"/>
</dbReference>
<gene>
    <name evidence="8" type="ORF">H696_00656</name>
</gene>
<dbReference type="OMA" id="SHAPMFA"/>
<dbReference type="EMBL" id="KB932201">
    <property type="protein sequence ID" value="KCV73112.1"/>
    <property type="molecule type" value="Genomic_DNA"/>
</dbReference>
<evidence type="ECO:0000313" key="8">
    <source>
        <dbReference type="EMBL" id="KCV73112.1"/>
    </source>
</evidence>
<keyword evidence="4 5" id="KW-0788">Thiol protease</keyword>
<feature type="compositionally biased region" description="Low complexity" evidence="6">
    <location>
        <begin position="279"/>
        <end position="294"/>
    </location>
</feature>
<dbReference type="GO" id="GO:0016579">
    <property type="term" value="P:protein deubiquitination"/>
    <property type="evidence" value="ECO:0007669"/>
    <property type="project" value="InterPro"/>
</dbReference>
<dbReference type="Pfam" id="PF00443">
    <property type="entry name" value="UCH"/>
    <property type="match status" value="1"/>
</dbReference>
<evidence type="ECO:0000256" key="4">
    <source>
        <dbReference type="ARBA" id="ARBA00022807"/>
    </source>
</evidence>
<dbReference type="STRING" id="691883.A0A058ZHX3"/>